<protein>
    <submittedName>
        <fullName evidence="1">Uncharacterized protein</fullName>
    </submittedName>
</protein>
<name>A0A7W9YIU7_9ACTN</name>
<gene>
    <name evidence="1" type="ORF">HNR23_002957</name>
</gene>
<sequence>MDASPELSSGGELAALRHDFPRWRIYRSRNPDGSPAAWVASNITPGHRVAPILCAGTPAGLRAQANARQVPQRTWGWVGPPVDSDHSSGRWGCLRMGELISLPLSLEEGR</sequence>
<comment type="caution">
    <text evidence="1">The sequence shown here is derived from an EMBL/GenBank/DDBJ whole genome shotgun (WGS) entry which is preliminary data.</text>
</comment>
<reference evidence="1 2" key="1">
    <citation type="submission" date="2020-08" db="EMBL/GenBank/DDBJ databases">
        <title>Sequencing the genomes of 1000 actinobacteria strains.</title>
        <authorList>
            <person name="Klenk H.-P."/>
        </authorList>
    </citation>
    <scope>NUCLEOTIDE SEQUENCE [LARGE SCALE GENOMIC DNA]</scope>
    <source>
        <strain evidence="1 2">DSM 46659</strain>
    </source>
</reference>
<dbReference type="RefSeq" id="WP_184076122.1">
    <property type="nucleotide sequence ID" value="NZ_JACHDS010000001.1"/>
</dbReference>
<dbReference type="Proteomes" id="UP000546642">
    <property type="component" value="Unassembled WGS sequence"/>
</dbReference>
<dbReference type="AlphaFoldDB" id="A0A7W9YIU7"/>
<evidence type="ECO:0000313" key="1">
    <source>
        <dbReference type="EMBL" id="MBB6172897.1"/>
    </source>
</evidence>
<accession>A0A7W9YIU7</accession>
<proteinExistence type="predicted"/>
<organism evidence="1 2">
    <name type="scientific">Nocardiopsis mwathae</name>
    <dbReference type="NCBI Taxonomy" id="1472723"/>
    <lineage>
        <taxon>Bacteria</taxon>
        <taxon>Bacillati</taxon>
        <taxon>Actinomycetota</taxon>
        <taxon>Actinomycetes</taxon>
        <taxon>Streptosporangiales</taxon>
        <taxon>Nocardiopsidaceae</taxon>
        <taxon>Nocardiopsis</taxon>
    </lineage>
</organism>
<dbReference type="EMBL" id="JACHDS010000001">
    <property type="protein sequence ID" value="MBB6172897.1"/>
    <property type="molecule type" value="Genomic_DNA"/>
</dbReference>
<keyword evidence="2" id="KW-1185">Reference proteome</keyword>
<evidence type="ECO:0000313" key="2">
    <source>
        <dbReference type="Proteomes" id="UP000546642"/>
    </source>
</evidence>